<reference evidence="9 10" key="1">
    <citation type="submission" date="2019-03" db="EMBL/GenBank/DDBJ databases">
        <title>Genomic Encyclopedia of Type Strains, Phase IV (KMG-IV): sequencing the most valuable type-strain genomes for metagenomic binning, comparative biology and taxonomic classification.</title>
        <authorList>
            <person name="Goeker M."/>
        </authorList>
    </citation>
    <scope>NUCLEOTIDE SEQUENCE [LARGE SCALE GENOMIC DNA]</scope>
    <source>
        <strain evidence="9 10">DSM 45934</strain>
    </source>
</reference>
<feature type="domain" description="Carrier" evidence="8">
    <location>
        <begin position="3513"/>
        <end position="3587"/>
    </location>
</feature>
<dbReference type="CDD" id="cd19534">
    <property type="entry name" value="E_NRPS"/>
    <property type="match status" value="3"/>
</dbReference>
<dbReference type="NCBIfam" id="NF004282">
    <property type="entry name" value="PRK05691.1"/>
    <property type="match status" value="8"/>
</dbReference>
<dbReference type="PROSITE" id="PS00012">
    <property type="entry name" value="PHOSPHOPANTETHEINE"/>
    <property type="match status" value="4"/>
</dbReference>
<dbReference type="InterPro" id="IPR001242">
    <property type="entry name" value="Condensation_dom"/>
</dbReference>
<comment type="caution">
    <text evidence="9">The sequence shown here is derived from an EMBL/GenBank/DDBJ whole genome shotgun (WGS) entry which is preliminary data.</text>
</comment>
<dbReference type="InterPro" id="IPR010060">
    <property type="entry name" value="NRPS_synth"/>
</dbReference>
<feature type="region of interest" description="Disordered" evidence="7">
    <location>
        <begin position="5907"/>
        <end position="5930"/>
    </location>
</feature>
<dbReference type="Gene3D" id="1.10.1200.10">
    <property type="entry name" value="ACP-like"/>
    <property type="match status" value="5"/>
</dbReference>
<dbReference type="InterPro" id="IPR010071">
    <property type="entry name" value="AA_adenyl_dom"/>
</dbReference>
<dbReference type="FunFam" id="1.10.1200.10:FF:000005">
    <property type="entry name" value="Nonribosomal peptide synthetase 1"/>
    <property type="match status" value="5"/>
</dbReference>
<dbReference type="GO" id="GO:0008610">
    <property type="term" value="P:lipid biosynthetic process"/>
    <property type="evidence" value="ECO:0007669"/>
    <property type="project" value="UniProtKB-ARBA"/>
</dbReference>
<evidence type="ECO:0000256" key="3">
    <source>
        <dbReference type="ARBA" id="ARBA00022450"/>
    </source>
</evidence>
<dbReference type="GO" id="GO:0031177">
    <property type="term" value="F:phosphopantetheine binding"/>
    <property type="evidence" value="ECO:0007669"/>
    <property type="project" value="InterPro"/>
</dbReference>
<keyword evidence="5" id="KW-0677">Repeat</keyword>
<dbReference type="PROSITE" id="PS00455">
    <property type="entry name" value="AMP_BINDING"/>
    <property type="match status" value="3"/>
</dbReference>
<protein>
    <submittedName>
        <fullName evidence="9">Non-ribosomal peptide synthase protein (TIGR01720 family)/amino acid adenylation domain-containing protein</fullName>
    </submittedName>
</protein>
<dbReference type="Pfam" id="PF00550">
    <property type="entry name" value="PP-binding"/>
    <property type="match status" value="5"/>
</dbReference>
<dbReference type="Gene3D" id="3.30.559.10">
    <property type="entry name" value="Chloramphenicol acetyltransferase-like domain"/>
    <property type="match status" value="8"/>
</dbReference>
<evidence type="ECO:0000256" key="5">
    <source>
        <dbReference type="ARBA" id="ARBA00022737"/>
    </source>
</evidence>
<dbReference type="GO" id="GO:0017000">
    <property type="term" value="P:antibiotic biosynthetic process"/>
    <property type="evidence" value="ECO:0007669"/>
    <property type="project" value="UniProtKB-KW"/>
</dbReference>
<dbReference type="CDD" id="cd19531">
    <property type="entry name" value="LCL_NRPS-like"/>
    <property type="match status" value="3"/>
</dbReference>
<dbReference type="CDD" id="cd17643">
    <property type="entry name" value="A_NRPS_Cytc1-like"/>
    <property type="match status" value="1"/>
</dbReference>
<dbReference type="NCBIfam" id="TIGR01720">
    <property type="entry name" value="NRPS-para261"/>
    <property type="match status" value="2"/>
</dbReference>
<dbReference type="Gene3D" id="3.30.300.30">
    <property type="match status" value="5"/>
</dbReference>
<dbReference type="FunFam" id="3.40.50.12780:FF:000012">
    <property type="entry name" value="Non-ribosomal peptide synthetase"/>
    <property type="match status" value="1"/>
</dbReference>
<keyword evidence="3" id="KW-0596">Phosphopantetheine</keyword>
<dbReference type="FunFam" id="3.30.559.10:FF:000012">
    <property type="entry name" value="Non-ribosomal peptide synthetase"/>
    <property type="match status" value="1"/>
</dbReference>
<dbReference type="PROSITE" id="PS50075">
    <property type="entry name" value="CARRIER"/>
    <property type="match status" value="5"/>
</dbReference>
<dbReference type="GO" id="GO:0044550">
    <property type="term" value="P:secondary metabolite biosynthetic process"/>
    <property type="evidence" value="ECO:0007669"/>
    <property type="project" value="UniProtKB-ARBA"/>
</dbReference>
<dbReference type="PANTHER" id="PTHR45527">
    <property type="entry name" value="NONRIBOSOMAL PEPTIDE SYNTHETASE"/>
    <property type="match status" value="1"/>
</dbReference>
<dbReference type="FunFam" id="3.40.50.980:FF:000002">
    <property type="entry name" value="Enterobactin synthetase component F"/>
    <property type="match status" value="1"/>
</dbReference>
<dbReference type="SUPFAM" id="SSF56801">
    <property type="entry name" value="Acetyl-CoA synthetase-like"/>
    <property type="match status" value="5"/>
</dbReference>
<dbReference type="GO" id="GO:0003824">
    <property type="term" value="F:catalytic activity"/>
    <property type="evidence" value="ECO:0007669"/>
    <property type="project" value="InterPro"/>
</dbReference>
<sequence length="6551" mass="715389">MTLSNESRISALPAHLREQVRKRLAGHAVQSDVIPAAPRGGPSPLSFPQQRLWFLNELHPDSSGYNSGLFLRLSGDLDVPALGRALRELVNRHESLRTTFAEVDGSGVQIVRSAADIPLPVVDCMQDALDEALLAEYSRPFDLRVGPVFRALLLRLGDREHVLSLTAHHMVIDGWSLGVLIDDLGVLYGSTEVLPQLPLRYTDFAVWQRERLAPGSMAGHLDYWRRQLSDLTPMDLPTDRPRPVPRTSAGAVHEFAVPADVGAKLRELARDEGVTVFSVLVAACQILLARWSGHDDVVVGTPVSGRDRPEVNRLVGFFVNTLVLRSTVDSSSTFREFVSSVNGTVLDALDHGEVPFDRLVESLRTERDASRNPLFDVMVVLQNAHRKRPQLAGLRVEEVELIRRVTNFDITLEVREGDEGLAAALEYNTDLFDADTIRRMATHLVTLLSGAVDTPDVPVARLPMLTDAERHQVLVEWNGTDHSTVSVTLPELFEAQVARTPEATAVTFGGEHLTYAELDKRANRLAHKLIAQGAGPERFVALALPRSADLVVAILAVLKTGAAYVPIDPDYPPERIAGILQDADPILLLHTVDADGPDMPVARTGLSPASPAYVIYTSGSTGRPKGVVVPHANVVRLFSATRQWFSFDSRDVWTLFHSYAFDFSVWELWGALLHGGRLVVVPHDVARSPEDFRQLLATERVTVLNQTPSAFYQLTATGLSGLRYVIFGGEALDVRRLADWYTRSDDAPTLVNMYGITETTVHVTHIALSPDVVARTAASVIGVAIPDLRAYVLDASLNPVPPGVTGELYIAGAGLARGYLNLPGLTAERFMACPFSGPGERMYRTGDLARWTVHGQLEYLGRADHQVKIRGFRIEPGEIEAALLRHPSVAETAVVARDDDGHKRLVAYVVPGSVPPSPADLRDALQRSLPDHMVPSAFVMLETLPLTRNGKLDRRALPAPQAAPQSGYVPPRTPTERTLAKVWADVLGVSQVGTEDTFFGLGGDSILAIQMVSRARQAGLRPTAGDVFQHQTIAQLAAVVDTRAAAEPVADVPVVGPAPLSPIQHWFFDHYGELGHFTMSTLLELAEDVDADMLHQAFDSVVRHHPALCTRFVQRMQEVATVPATFSVVNPVEIDSSALAAQTSLDPGTGQVIKCLLVNGSPPLMFVTVHHLVMDGVSWRILLGDLETAYRQIQAGEPVHLEPVGTSFTQWTHRLTEYTRSGGFDDDLAYWARATAPVDVPQDRAGLNTEDSTRVVTVRLDAADTDALLHKLPGVYRTRVDDVLLSALGRVLASWTGRDRVPITMEGHGREEILDGVDLARTVGWFTSQFPLTLTLPSTTDWGEVLKSVKEQVRAVPRRGLSYGALRHLSGALAEGVLPQVSFNYHGQWDAATGAQSLYRDRRPGIGQDRAPGSIRPHLLDVVGVVEHGQLVLSWHYSTAIHHSDTVRWLAERTVEALRDIAAYCIQPGVGGCTPSDFPLARLDQSNVDRIAGDGRSVEDIYPLTPLQAGMLFHSLVDTGTTAYFDQFRLRVYGVHNPAAFETAWQRVVDRTPILRTSVVWQSVGEPLQIVHRNVALPVAHHDWRGMSDVESRLHQLLDDDRAAGLDLSTPGMMRLAIIQLADDEVLLVWTTHHVLLDGWSTARVFAEVCEQYAAIVENRPAALVSRRPFRDYLRWLREQDEDSAATHWRRVLAGVTGPTPLPYDRPPTEAHRAESRSTVRIEFTADESRRLQDVARHNGLTVNTVVQGAWALLLSRCGGESDVVFGTTVSGRPAELAGVESMVGMFINTVPTRITVNTAHNLLPWLRSIQAHQAESRQFEFVSLAQLQSWSDLPAGTNLFDSVVVFENYPLDNATATGGLRITDVQALDTTNFPLALTAYLTDRFGFELGYDPRLFEQATAHQLTDILTVLLKAVIANPNRPLARLPWLSDNEYHRIVVEWNDTKAEYPVHHNILELFDKQVRRQPNAVAVVHKETQLTFAELDARANGLADRLVDAGVRRGCVVGLAVPRSVDVVVGMLAVWKAGAGYVPTDPGLPTDRLAAMVADCGARWVVAGSEKLPDIGATLIPLDNEPAGNPAAGQAAASDIPTRTGLATSDGIGAAVGLSAVSDVGTRAGQAAVGDIATRTAPTTGVSAHLTEQPAVPATSGTPRVETNPGDLAYIAYTSGSTGMPKGVMIEHGHLSYIVAAWDERYGLSERPLRFVCVTGLTVDLFTADVLRSVFFGGVLIVAPADVVTDPPRLLDLIDEMGGTGIELVPPLAAAVVGEAVRQGRRLPALRSMSVGSEGWRVGDCVDLLDNVDPGTLVVNAYGSTEVTVDSCLYVPTAEALASGAFVPVGRPIANTRVYVVDADLNPVPVGVVGELCVGGDGVGRGYANRPGLTAERFVADPFGPPGGRLYRTGDRMRYLPDGVLEFVGRADDQVKIRGFRVEPGEVESVLLDHPAVAAAAVVARNDDDRTRLVGYIVPKNTAIPDLRSWLASSLPDYMVPSAFVTLDELPLTANKKVDRRALPAPDWGEVGRRQYVAPRTGAEHTMAEIWADVLGVPQVGVEDNFFELGGDSIQSIRLISRVRTVFGTDLSPRAVFTTPTVAGLAATMVTSAVTEIPPAPRDRPLPLSFAQQRLWFLDQFEPNSAEYITPLALRLRGPLDREALDRALTMLVARHESLRTTFDEVAGKAIQVVHPPTEVHVPVVVAELSTVLWEEVTQPFDLRHGPLVRARLVRLADDEHVLTLMMHHIITDGWSGGVIARELGALYSGADLRPLPLQYADFASWQREQLTEETLREQLAYWRQQLDEVPRVELPIDHPRPAVRTTEGAVVDFLIPADVTRRLKEQQDSTLFMVLVAACQVMLAKWSGQDDIALGTVTSGRERPELRDIVGFFVNTVVLRSTVDGEATFRDFLKDVKEVVLDGFEHQDVPFERVVDDLQPTRDTSRTPLFDVMLVLQNIPDDLPDLPGIEVDELRLPVVTANFDLTIQFTELDTGLHCALNYHRGLFEPATVDRMATHVQTLLNRIADDPDQRIASLSPLSETERDQVLAKGNDTELPDVTVPELFAAQVARTPNAGAVDELSYAELDTRANRLAHKLIALGAGPERYVMVSMPRSAELVVAMLAVLKAGAAYVPVEPGHPADRLSDMIDDIRPVAILTEVLADYYPDTLPARTWTSASPMYVIYTSGSTGRPKGVVVTHRSAVNYLLWAVRAYPGLGESAVLHSPVSFDLTVTTLFGTLLAGGHIRTAELGLEPCAFLKATPSHLALLNTLPNGPGSELVLGGEQLLGEAIDQWRRTHPTATVVNEYGPTEATVGCMEYRIEPGDELPAGPVPIGRPSWNTRLYVLDRYLCPVPIGVPGELYIAGAGLARGYVDPGLTATRFVACPFGEPGERMYRTGDLVRRRVDGDLEFLGRVDDQVKVRGHRIEPGEVEAAIRRHPDVAEAAVIARADTPGVVRLVAYVVTQTESTALDLAGFLAPLLPEYMVPAAVVVLDALPLSRHGKLDRDALPAPDYRASAVHVAPRTKTERVLVDVWADVLGLRRVGVEDNFFGLGGDSILSIQVVAKARQAGLRITPKDIFLHQTIAELAIVAGTGPERAPAVPIAGPAPLTPIQHWFLDGHTDPHDFTMSMDLELADDLDEDAFIKAVDGVTAHHEALRTRFEYTGGTWLQHVDDESTTVDFRIHDSHTVDNIPLDIVTGPLVRFLLFRRGGGHRPRLVVVAHHLVIDGVSWRILLGDLEQAYDQARAGSPVRLAQVGTPFAQWAHQLRDHVRGGGLDDAIGYWTALPEAASLPVDRTSGPVRVVSVKLSRDDTDALLRQVPAAYRTQVNDVLLSALGRTLADWTGQSTVTVAMEGHGRQDVLDNVDLSRTIGWFTTQFPVALTMPAEDWGVALKSVKEQLRAVPHQGLSYEALRYLGDAALPELPEISFNYHGRFDVAGGDGLYRAQHTDAGSDGPRPHVIEVIGGVTNGELELAWSCTDETTIRRLATDMIHHLRKIIEHCTQPGVGGRTPSDFPLAQLNQAQVDRLVNGQSIEDIYRLTPLQAGMLFHSLVDDGSGAYLNQVWLTLSGVANPVALAEAWQRVVDRTPILRSSVVWEDVDEPLQVVHSHVEIPTTVHDWRQLSDVDAEWTRIVTADRAAPMNLATAPLMRLVIARRSDDDVFLLWTGHHLILDGWSTTQVFAEVLREYSIQYAATSGASRADSSRNAENRAPTPVSRRPFRDYLQWLAAQDIRQAENHWRQVLAGFVAPTPLPYDRPPREAHRAESTESVLFGLSADVSGRLRATAKREGLTVNTMVQGAWALLLSWFSGERDIVFGTTVSGRPAELAGAESMVGMFINTVPARVCVNTAHNVLAWLRCIQADQAETRQFEFVSLAQLQSWSDVNAGTNLFDSAVVFENYPVDTSADEQGIQVRSVEAWDSTTFPLLLSAYVTERLSLDLSYDPRLFDADTAQRLAGHLEALLDKMSAYSDLTLARLMDLPTDDYQRVVVKWNDTAVEYPVRRNVLQLFDEQVRRAPDAVAVIHEETRLTFAELNSRANRLAHHLASLGVERGSVVGLALPRSADVVVGMIGVWKAGAAYVPMDPGLPADRLAFMVADSGARWVLTPQTLQDVGAEAPALKVDIEPGDLAYTAYTSGSTGVPKGVMIEHGQLNYIVKAWDDRYGLSRQPLRFVCVTGLTVDLFTADALRSLFFGGVLIIAPDEVVVDPPRLLDLIDETRGTAIELVPPLAAALTQEAARRGRTLALRLMSVGSEGWRVRDCAELLANVDPETLVVNAYGATEVTVDSCLYEPSVEALRDRAFVPLGRPIANTRVYVLDADLNPVPMGVVGELCVGGDGVGRGYSGRPGLTADRFVADPFGPPGTRLYRTGDRARYLPDGVLEFMGRVDDQVKIRGFRVEPGEVERALAEHPKVTDAIVVAREWDGRPRLVGYVVPTVPVAELRSWLQRSLPDYMVPSTFVTQHGPLDRRALPAPDWDYTDYVEPRNEVERTVATIWAEVLGVPKVGAEDNFFELGGDSILSIKVTSRLRAALDTDVSPRAVFTTPTVAGLAATMATGTVERIPPAPRDRPLPLSFAQQRLWFLDQFEPDSSVYLSPFALRLRGALDVDALADALAALVARHESLRTTFDEVDGSGRQVIHPPSEILVPVADLSTEDLAAVLAAEGEAGFDLRRGPLVRVRLFRLAREEHILTVVMHHIVTDGWSTAVMLSELSELYRAIRRDEEPNLPALPVHYADYAVWQRECLAAGVLDEQVAYWRARLAGVQPLELPTDRPRPAVRTTNGAVLSFGVQRETVNSLKALAHKQDGTLFMTLIACCQIVLARWSGQDDVTVGTVTSGRDHPELERLIGFFVNTVVLRGAVREDRTFRECLADVKDTVLGAFAHQDVPFERIVDDLEPVRDTSRSPLFDVMVVLQNVLDEATVFPGLDVTDVELPVVTAGFDLTIEFRELTEGGLHGTVTYNADLFEPATVERLANCLTILLDAVGADPDGPVAAIPLLPESPEWNDTDHAAPDVPVPDLFEAQVARTPNAVAIVDRNGSMSYAQLNARANQLAHKLIAEGAGPERYVLVSLPRSADLLIALLAVVKAGAAYVPVEPGHPRDRTAFVVSDASPVAILDSPEAADDYPDTNPTRSLTLTHPMYTIYTSGSTGVPKGVVVTHRSVVNYLRWAAWAYPGLGESAVLHSPVSFDLTVTTLYGPLLTGGRIVVADLTDGPMEPYSFLKATPSHLALLNTLPDECSPTRQLVVGGEQLQSEPVAEWRRAHPGVTVVNEYGPTEATVGCMQYRIEPDDQLDASTVAIGRPAWNTRLYVLDRRLRPAPIGVVGELYIAGAGLARGYLNRPGLTADRFTACPFGGPGERMYATGDRVRRRAGGTLDYLGRTDDQVKIRGHRVELGEIESALLRHPDITEATVTTRAHQPHPDELGRLQDPPTRGSERLQDALTRGLEGLQDAPTGGLEGLEDLPTHKGAGHKRLVGYIVTASAALGDATLREFLSQSLPDYMVPSAFVRLDALPLTPNGKVDRKALPESIVEMAVEYVEPRTSLERALADLWAGVLGLDRVGVEDNFFALGGDSILTIQVVARGRKAGLSLTTKDLFLHQTIASLAPNVTTLNTADTGREPVPGPVPLTPIQHWFFQTQRTNHHHFNQSVLVELTEDLNEQALQQAFEAVLAHHDALRMRFEHVNGQWRQDNAPGTPTGLPIRHDLSDVEDQDTAMVTIADELQRGFDLSAGLLLNAALFVRGAGQRPCLFVVAHHLVIDGVSWRILLDDIDSAYSQAVRGDPVDLGPKTTSFQAWSRRLTKHVADGGLADETNYWAGVLDACDNPEPRYSATAAQVVPAVLSARDTEALLRTAPTIYRTSINDVLLTALAWALARWTGRDRVCVDLEGHGREDVLDKVDLSRTVGWFTTMFPVVLDVTVTDDPDWRGLIKATRRQLRAIPNKGFGFSALRYLGSGLPVGTPAIAFNYLGQWDARSTEEGQGLYRGVLPSIGADHDPANRDPYLLEIVGAAEDGHLRFAWLHHPDLLEGPAVASMAHAFVDALERIAGQCRAAEEAR</sequence>
<name>A0A4R2J8V3_9PSEU</name>
<dbReference type="InterPro" id="IPR020845">
    <property type="entry name" value="AMP-binding_CS"/>
</dbReference>
<dbReference type="InterPro" id="IPR009081">
    <property type="entry name" value="PP-bd_ACP"/>
</dbReference>
<feature type="domain" description="Carrier" evidence="8">
    <location>
        <begin position="2527"/>
        <end position="2602"/>
    </location>
</feature>
<dbReference type="NCBIfam" id="TIGR01733">
    <property type="entry name" value="AA-adenyl-dom"/>
    <property type="match status" value="4"/>
</dbReference>
<keyword evidence="6" id="KW-0045">Antibiotic biosynthesis</keyword>
<comment type="cofactor">
    <cofactor evidence="1">
        <name>pantetheine 4'-phosphate</name>
        <dbReference type="ChEBI" id="CHEBI:47942"/>
    </cofactor>
</comment>
<dbReference type="InterPro" id="IPR006162">
    <property type="entry name" value="Ppantetheine_attach_site"/>
</dbReference>
<dbReference type="RefSeq" id="WP_132123184.1">
    <property type="nucleotide sequence ID" value="NZ_SLWS01000009.1"/>
</dbReference>
<feature type="domain" description="Carrier" evidence="8">
    <location>
        <begin position="6033"/>
        <end position="6107"/>
    </location>
</feature>
<dbReference type="SUPFAM" id="SSF52777">
    <property type="entry name" value="CoA-dependent acyltransferases"/>
    <property type="match status" value="16"/>
</dbReference>
<feature type="domain" description="Carrier" evidence="8">
    <location>
        <begin position="970"/>
        <end position="1044"/>
    </location>
</feature>
<keyword evidence="4" id="KW-0597">Phosphoprotein</keyword>
<evidence type="ECO:0000313" key="10">
    <source>
        <dbReference type="Proteomes" id="UP000295680"/>
    </source>
</evidence>
<evidence type="ECO:0000256" key="6">
    <source>
        <dbReference type="ARBA" id="ARBA00023194"/>
    </source>
</evidence>
<proteinExistence type="inferred from homology"/>
<dbReference type="Pfam" id="PF00668">
    <property type="entry name" value="Condensation"/>
    <property type="match status" value="8"/>
</dbReference>
<evidence type="ECO:0000256" key="1">
    <source>
        <dbReference type="ARBA" id="ARBA00001957"/>
    </source>
</evidence>
<gene>
    <name evidence="9" type="ORF">EV192_109172</name>
</gene>
<feature type="domain" description="Carrier" evidence="8">
    <location>
        <begin position="4976"/>
        <end position="5051"/>
    </location>
</feature>
<evidence type="ECO:0000256" key="2">
    <source>
        <dbReference type="ARBA" id="ARBA00006432"/>
    </source>
</evidence>
<evidence type="ECO:0000313" key="9">
    <source>
        <dbReference type="EMBL" id="TCO54192.1"/>
    </source>
</evidence>
<keyword evidence="10" id="KW-1185">Reference proteome</keyword>
<dbReference type="CDD" id="cd05930">
    <property type="entry name" value="A_NRPS"/>
    <property type="match status" value="4"/>
</dbReference>
<dbReference type="Gene3D" id="3.40.50.12780">
    <property type="entry name" value="N-terminal domain of ligase-like"/>
    <property type="match status" value="6"/>
</dbReference>
<dbReference type="CDD" id="cd19543">
    <property type="entry name" value="DCL_NRPS"/>
    <property type="match status" value="2"/>
</dbReference>
<dbReference type="FunFam" id="2.30.38.10:FF:000001">
    <property type="entry name" value="Non-ribosomal peptide synthetase PvdI"/>
    <property type="match status" value="5"/>
</dbReference>
<dbReference type="GO" id="GO:0005737">
    <property type="term" value="C:cytoplasm"/>
    <property type="evidence" value="ECO:0007669"/>
    <property type="project" value="TreeGrafter"/>
</dbReference>
<evidence type="ECO:0000256" key="7">
    <source>
        <dbReference type="SAM" id="MobiDB-lite"/>
    </source>
</evidence>
<dbReference type="InterPro" id="IPR020806">
    <property type="entry name" value="PKS_PP-bd"/>
</dbReference>
<dbReference type="Pfam" id="PF00501">
    <property type="entry name" value="AMP-binding"/>
    <property type="match status" value="5"/>
</dbReference>
<dbReference type="InterPro" id="IPR000873">
    <property type="entry name" value="AMP-dep_synth/lig_dom"/>
</dbReference>
<dbReference type="InterPro" id="IPR025110">
    <property type="entry name" value="AMP-bd_C"/>
</dbReference>
<dbReference type="Gene3D" id="3.30.559.30">
    <property type="entry name" value="Nonribosomal peptide synthetase, condensation domain"/>
    <property type="match status" value="8"/>
</dbReference>
<dbReference type="EMBL" id="SLWS01000009">
    <property type="protein sequence ID" value="TCO54192.1"/>
    <property type="molecule type" value="Genomic_DNA"/>
</dbReference>
<dbReference type="Pfam" id="PF13193">
    <property type="entry name" value="AMP-binding_C"/>
    <property type="match status" value="4"/>
</dbReference>
<dbReference type="PANTHER" id="PTHR45527:SF14">
    <property type="entry name" value="PLIPASTATIN SYNTHASE SUBUNIT B"/>
    <property type="match status" value="1"/>
</dbReference>
<evidence type="ECO:0000256" key="4">
    <source>
        <dbReference type="ARBA" id="ARBA00022553"/>
    </source>
</evidence>
<dbReference type="FunFam" id="3.30.300.30:FF:000010">
    <property type="entry name" value="Enterobactin synthetase component F"/>
    <property type="match status" value="3"/>
</dbReference>
<dbReference type="Proteomes" id="UP000295680">
    <property type="component" value="Unassembled WGS sequence"/>
</dbReference>
<comment type="similarity">
    <text evidence="2">Belongs to the ATP-dependent AMP-binding enzyme family.</text>
</comment>
<dbReference type="OrthoDB" id="2472181at2"/>
<dbReference type="NCBIfam" id="NF003417">
    <property type="entry name" value="PRK04813.1"/>
    <property type="match status" value="7"/>
</dbReference>
<accession>A0A4R2J8V3</accession>
<dbReference type="SUPFAM" id="SSF47336">
    <property type="entry name" value="ACP-like"/>
    <property type="match status" value="5"/>
</dbReference>
<organism evidence="9 10">
    <name type="scientific">Actinocrispum wychmicini</name>
    <dbReference type="NCBI Taxonomy" id="1213861"/>
    <lineage>
        <taxon>Bacteria</taxon>
        <taxon>Bacillati</taxon>
        <taxon>Actinomycetota</taxon>
        <taxon>Actinomycetes</taxon>
        <taxon>Pseudonocardiales</taxon>
        <taxon>Pseudonocardiaceae</taxon>
        <taxon>Actinocrispum</taxon>
    </lineage>
</organism>
<dbReference type="GO" id="GO:0043041">
    <property type="term" value="P:amino acid activation for nonribosomal peptide biosynthetic process"/>
    <property type="evidence" value="ECO:0007669"/>
    <property type="project" value="TreeGrafter"/>
</dbReference>
<evidence type="ECO:0000259" key="8">
    <source>
        <dbReference type="PROSITE" id="PS50075"/>
    </source>
</evidence>
<dbReference type="InterPro" id="IPR045851">
    <property type="entry name" value="AMP-bd_C_sf"/>
</dbReference>
<dbReference type="InterPro" id="IPR023213">
    <property type="entry name" value="CAT-like_dom_sf"/>
</dbReference>
<dbReference type="InterPro" id="IPR036736">
    <property type="entry name" value="ACP-like_sf"/>
</dbReference>
<dbReference type="InterPro" id="IPR042099">
    <property type="entry name" value="ANL_N_sf"/>
</dbReference>
<dbReference type="SMART" id="SM00823">
    <property type="entry name" value="PKS_PP"/>
    <property type="match status" value="5"/>
</dbReference>